<dbReference type="PANTHER" id="PTHR34873">
    <property type="entry name" value="SSR1766 PROTEIN"/>
    <property type="match status" value="1"/>
</dbReference>
<dbReference type="Gene3D" id="3.30.920.30">
    <property type="entry name" value="Hypothetical protein"/>
    <property type="match status" value="1"/>
</dbReference>
<dbReference type="STRING" id="1312852.EG19_12065"/>
<dbReference type="EMBL" id="JMFG01000008">
    <property type="protein sequence ID" value="KDA54443.1"/>
    <property type="molecule type" value="Genomic_DNA"/>
</dbReference>
<organism evidence="8 9">
    <name type="scientific">Thermoanaerobaculum aquaticum</name>
    <dbReference type="NCBI Taxonomy" id="1312852"/>
    <lineage>
        <taxon>Bacteria</taxon>
        <taxon>Pseudomonadati</taxon>
        <taxon>Acidobacteriota</taxon>
        <taxon>Thermoanaerobaculia</taxon>
        <taxon>Thermoanaerobaculales</taxon>
        <taxon>Thermoanaerobaculaceae</taxon>
        <taxon>Thermoanaerobaculum</taxon>
    </lineage>
</organism>
<evidence type="ECO:0008006" key="10">
    <source>
        <dbReference type="Google" id="ProtNLM"/>
    </source>
</evidence>
<comment type="caution">
    <text evidence="8">The sequence shown here is derived from an EMBL/GenBank/DDBJ whole genome shotgun (WGS) entry which is preliminary data.</text>
</comment>
<dbReference type="RefSeq" id="WP_081799892.1">
    <property type="nucleotide sequence ID" value="NZ_JMFG01000008.1"/>
</dbReference>
<name>A0A062XUE5_9BACT</name>
<gene>
    <name evidence="8" type="ORF">EG19_12065</name>
</gene>
<keyword evidence="3" id="KW-0540">Nuclease</keyword>
<evidence type="ECO:0000256" key="3">
    <source>
        <dbReference type="ARBA" id="ARBA00022722"/>
    </source>
</evidence>
<dbReference type="GO" id="GO:0003729">
    <property type="term" value="F:mRNA binding"/>
    <property type="evidence" value="ECO:0007669"/>
    <property type="project" value="InterPro"/>
</dbReference>
<keyword evidence="2" id="KW-1277">Toxin-antitoxin system</keyword>
<dbReference type="AlphaFoldDB" id="A0A062XUE5"/>
<keyword evidence="9" id="KW-1185">Reference proteome</keyword>
<evidence type="ECO:0000256" key="2">
    <source>
        <dbReference type="ARBA" id="ARBA00022649"/>
    </source>
</evidence>
<evidence type="ECO:0000256" key="7">
    <source>
        <dbReference type="ARBA" id="ARBA00023016"/>
    </source>
</evidence>
<dbReference type="GO" id="GO:0004519">
    <property type="term" value="F:endonuclease activity"/>
    <property type="evidence" value="ECO:0007669"/>
    <property type="project" value="UniProtKB-KW"/>
</dbReference>
<reference evidence="8 9" key="1">
    <citation type="submission" date="2014-04" db="EMBL/GenBank/DDBJ databases">
        <title>The Genome Sequence of Thermoanaerobaculum aquaticum MP-01, The First Cultivated Group 23 Acidobacterium.</title>
        <authorList>
            <person name="Stamps B.W."/>
            <person name="Losey N.A."/>
            <person name="Lawson P.A."/>
            <person name="Stevenson B.S."/>
        </authorList>
    </citation>
    <scope>NUCLEOTIDE SEQUENCE [LARGE SCALE GENOMIC DNA]</scope>
    <source>
        <strain evidence="8 9">MP-01</strain>
    </source>
</reference>
<dbReference type="SUPFAM" id="SSF54786">
    <property type="entry name" value="YcfA/nrd intein domain"/>
    <property type="match status" value="1"/>
</dbReference>
<evidence type="ECO:0000313" key="8">
    <source>
        <dbReference type="EMBL" id="KDA54443.1"/>
    </source>
</evidence>
<dbReference type="OrthoDB" id="121656at2"/>
<sequence length="74" mass="8234">MTKLPRLKGQELIAALRKAGFEVLRVKGSHHFLQHPDGRRTVVPVHRGETIGPGLMGKILSDCEITPEELLKLL</sequence>
<evidence type="ECO:0000256" key="1">
    <source>
        <dbReference type="ARBA" id="ARBA00006620"/>
    </source>
</evidence>
<comment type="similarity">
    <text evidence="1">Belongs to the HicA mRNA interferase family.</text>
</comment>
<evidence type="ECO:0000313" key="9">
    <source>
        <dbReference type="Proteomes" id="UP000027284"/>
    </source>
</evidence>
<dbReference type="Pfam" id="PF07927">
    <property type="entry name" value="HicA_toxin"/>
    <property type="match status" value="1"/>
</dbReference>
<accession>A0A062XUE5</accession>
<protein>
    <recommendedName>
        <fullName evidence="10">Type II toxin-antitoxin system HicA family toxin</fullName>
    </recommendedName>
</protein>
<dbReference type="PANTHER" id="PTHR34873:SF3">
    <property type="entry name" value="ADDICTION MODULE TOXIN, HICA FAMILY"/>
    <property type="match status" value="1"/>
</dbReference>
<keyword evidence="5" id="KW-0378">Hydrolase</keyword>
<dbReference type="Proteomes" id="UP000027284">
    <property type="component" value="Unassembled WGS sequence"/>
</dbReference>
<keyword evidence="4" id="KW-0255">Endonuclease</keyword>
<keyword evidence="7" id="KW-0346">Stress response</keyword>
<evidence type="ECO:0000256" key="4">
    <source>
        <dbReference type="ARBA" id="ARBA00022759"/>
    </source>
</evidence>
<keyword evidence="6" id="KW-0694">RNA-binding</keyword>
<proteinExistence type="inferred from homology"/>
<dbReference type="InterPro" id="IPR038570">
    <property type="entry name" value="HicA_sf"/>
</dbReference>
<evidence type="ECO:0000256" key="6">
    <source>
        <dbReference type="ARBA" id="ARBA00022884"/>
    </source>
</evidence>
<dbReference type="InterPro" id="IPR012933">
    <property type="entry name" value="HicA_mRNA_interferase"/>
</dbReference>
<dbReference type="GO" id="GO:0016787">
    <property type="term" value="F:hydrolase activity"/>
    <property type="evidence" value="ECO:0007669"/>
    <property type="project" value="UniProtKB-KW"/>
</dbReference>
<evidence type="ECO:0000256" key="5">
    <source>
        <dbReference type="ARBA" id="ARBA00022801"/>
    </source>
</evidence>